<dbReference type="Proteomes" id="UP000237822">
    <property type="component" value="Unassembled WGS sequence"/>
</dbReference>
<dbReference type="AlphaFoldDB" id="A0A2T0UD52"/>
<keyword evidence="1" id="KW-0808">Transferase</keyword>
<dbReference type="OrthoDB" id="9794575at2"/>
<reference evidence="1 2" key="1">
    <citation type="submission" date="2018-03" db="EMBL/GenBank/DDBJ databases">
        <title>Genomic Encyclopedia of Archaeal and Bacterial Type Strains, Phase II (KMG-II): from individual species to whole genera.</title>
        <authorList>
            <person name="Goeker M."/>
        </authorList>
    </citation>
    <scope>NUCLEOTIDE SEQUENCE [LARGE SCALE GENOMIC DNA]</scope>
    <source>
        <strain evidence="1 2">ATCC BAA-1496</strain>
    </source>
</reference>
<protein>
    <submittedName>
        <fullName evidence="1">Glycosyltransferase involved in cell wall biosynthesis</fullName>
    </submittedName>
</protein>
<name>A0A2T0UD52_9MICO</name>
<dbReference type="RefSeq" id="WP_106298276.1">
    <property type="nucleotide sequence ID" value="NZ_PVTI01000021.1"/>
</dbReference>
<sequence>MSDQPHLLYLAWGFPPAAKSCVYRKLATANAFVRSGWKVTVVTLTESAWRREQGLDASLSSLVDPRIEIHRLPLYREDFETDIRTYSELRAHQPGRWLKQHRKGDVEQFPEVVFGRWHDQLIEAVREIHDAMETPPDLLLTSASPYTFFAPALDLYQRNGLPYVIDYRDAWAIDILRDRPAFAPDSRAGLFEQELVEHATEAWFVNRPIRDAYAGLYPEAADRMHIARNGSDIAIGTNRIHHRTPNPEDGLTFGFLGTVTFDAHRMRALCEGWRLAREENEVLRRSRLVFRGHLGSGSALGTNAQAAVIDEYAEHGVSFGGPVAKADTAAVYESWDALVLCLVGGKYVTSGKVFDYVSTGLPIMSAHEWDHAATEILDGYPLWVRNDGVDAEDLAEAYVETVDRVLSATDADRDAAKRHADQFERYAQLQPAVDRLTEKFAPGLVDTELDAAALAPLESSPRGEDFHTESVASPHARGEQVVLMFTVPVPDVVRSQMRRIRDNGGRLHLIGPESAADDGLRDLADSVTLLSRPTNAVPVEGPLRKGSPRWARVVAQNTVQRAFVRRQVAKHGLPHGWWISTRRSTEAMRHLRDATVLTALDQGAVYPIWNAARLNAHAPAINGIGPTLDELGLGRG</sequence>
<dbReference type="SUPFAM" id="SSF53756">
    <property type="entry name" value="UDP-Glycosyltransferase/glycogen phosphorylase"/>
    <property type="match status" value="1"/>
</dbReference>
<dbReference type="GO" id="GO:0016740">
    <property type="term" value="F:transferase activity"/>
    <property type="evidence" value="ECO:0007669"/>
    <property type="project" value="UniProtKB-KW"/>
</dbReference>
<gene>
    <name evidence="1" type="ORF">BCF74_12147</name>
</gene>
<accession>A0A2T0UD52</accession>
<organism evidence="1 2">
    <name type="scientific">Knoellia remsis</name>
    <dbReference type="NCBI Taxonomy" id="407159"/>
    <lineage>
        <taxon>Bacteria</taxon>
        <taxon>Bacillati</taxon>
        <taxon>Actinomycetota</taxon>
        <taxon>Actinomycetes</taxon>
        <taxon>Micrococcales</taxon>
        <taxon>Intrasporangiaceae</taxon>
        <taxon>Knoellia</taxon>
    </lineage>
</organism>
<dbReference type="EMBL" id="PVTI01000021">
    <property type="protein sequence ID" value="PRY55870.1"/>
    <property type="molecule type" value="Genomic_DNA"/>
</dbReference>
<evidence type="ECO:0000313" key="1">
    <source>
        <dbReference type="EMBL" id="PRY55870.1"/>
    </source>
</evidence>
<proteinExistence type="predicted"/>
<comment type="caution">
    <text evidence="1">The sequence shown here is derived from an EMBL/GenBank/DDBJ whole genome shotgun (WGS) entry which is preliminary data.</text>
</comment>
<keyword evidence="2" id="KW-1185">Reference proteome</keyword>
<dbReference type="Gene3D" id="3.40.50.2000">
    <property type="entry name" value="Glycogen Phosphorylase B"/>
    <property type="match status" value="1"/>
</dbReference>
<evidence type="ECO:0000313" key="2">
    <source>
        <dbReference type="Proteomes" id="UP000237822"/>
    </source>
</evidence>